<keyword evidence="1" id="KW-0812">Transmembrane</keyword>
<comment type="caution">
    <text evidence="2">The sequence shown here is derived from an EMBL/GenBank/DDBJ whole genome shotgun (WGS) entry which is preliminary data.</text>
</comment>
<dbReference type="RefSeq" id="WP_420830788.1">
    <property type="nucleotide sequence ID" value="NZ_JAIFZM010000003.1"/>
</dbReference>
<dbReference type="EMBL" id="JAIFZM010000003">
    <property type="protein sequence ID" value="MCG3418581.1"/>
    <property type="molecule type" value="Genomic_DNA"/>
</dbReference>
<proteinExistence type="predicted"/>
<feature type="transmembrane region" description="Helical" evidence="1">
    <location>
        <begin position="41"/>
        <end position="62"/>
    </location>
</feature>
<evidence type="ECO:0000313" key="3">
    <source>
        <dbReference type="Proteomes" id="UP001199631"/>
    </source>
</evidence>
<evidence type="ECO:0008006" key="4">
    <source>
        <dbReference type="Google" id="ProtNLM"/>
    </source>
</evidence>
<evidence type="ECO:0000313" key="2">
    <source>
        <dbReference type="EMBL" id="MCG3418581.1"/>
    </source>
</evidence>
<dbReference type="InterPro" id="IPR026369">
    <property type="entry name" value="CxxC_20_CxxC"/>
</dbReference>
<accession>A0AAW5B2E3</accession>
<organism evidence="2 3">
    <name type="scientific">Oceanobacillus jordanicus</name>
    <dbReference type="NCBI Taxonomy" id="2867266"/>
    <lineage>
        <taxon>Bacteria</taxon>
        <taxon>Bacillati</taxon>
        <taxon>Bacillota</taxon>
        <taxon>Bacilli</taxon>
        <taxon>Bacillales</taxon>
        <taxon>Bacillaceae</taxon>
        <taxon>Oceanobacillus</taxon>
    </lineage>
</organism>
<evidence type="ECO:0000256" key="1">
    <source>
        <dbReference type="SAM" id="Phobius"/>
    </source>
</evidence>
<keyword evidence="1" id="KW-1133">Transmembrane helix</keyword>
<protein>
    <recommendedName>
        <fullName evidence="4">Cxxc_20_cxxc protein</fullName>
    </recommendedName>
</protein>
<dbReference type="Proteomes" id="UP001199631">
    <property type="component" value="Unassembled WGS sequence"/>
</dbReference>
<reference evidence="2 3" key="1">
    <citation type="journal article" date="2022" name="Evol. Bioinform. Online">
        <title>Draft Genome Sequence of Oceanobacillus jordanicus Strain GSFE11, a Halotolerant Plant Growth-Promoting Bacterial Endophyte Isolated From the Jordan Valley.</title>
        <authorList>
            <person name="Alhindi T."/>
            <person name="Albdaiwi R."/>
        </authorList>
    </citation>
    <scope>NUCLEOTIDE SEQUENCE [LARGE SCALE GENOMIC DNA]</scope>
    <source>
        <strain evidence="2 3">GSFE11</strain>
    </source>
</reference>
<dbReference type="AlphaFoldDB" id="A0AAW5B2E3"/>
<feature type="transmembrane region" description="Helical" evidence="1">
    <location>
        <begin position="68"/>
        <end position="90"/>
    </location>
</feature>
<gene>
    <name evidence="2" type="ORF">K3T81_05395</name>
</gene>
<keyword evidence="1" id="KW-0472">Membrane</keyword>
<keyword evidence="3" id="KW-1185">Reference proteome</keyword>
<name>A0AAW5B2E3_9BACI</name>
<dbReference type="NCBIfam" id="TIGR04104">
    <property type="entry name" value="cxxc_20_cxxc"/>
    <property type="match status" value="1"/>
</dbReference>
<sequence length="95" mass="11077">MLQRCDKCNAPFSWSEILKSLWWNYKPIHCKKCGSIHRIKISGRLTFVLLTILPMFFVGYFLAPLHNIILTFGGAFFILLIGSFIAPFLVTYREY</sequence>